<comment type="caution">
    <text evidence="3">The sequence shown here is derived from an EMBL/GenBank/DDBJ whole genome shotgun (WGS) entry which is preliminary data.</text>
</comment>
<dbReference type="InterPro" id="IPR050235">
    <property type="entry name" value="CK1_Ser-Thr_kinase"/>
</dbReference>
<keyword evidence="3" id="KW-0418">Kinase</keyword>
<accession>A0A367IN37</accession>
<dbReference type="InterPro" id="IPR011009">
    <property type="entry name" value="Kinase-like_dom_sf"/>
</dbReference>
<dbReference type="PROSITE" id="PS50011">
    <property type="entry name" value="PROTEIN_KINASE_DOM"/>
    <property type="match status" value="1"/>
</dbReference>
<evidence type="ECO:0000313" key="4">
    <source>
        <dbReference type="Proteomes" id="UP000253551"/>
    </source>
</evidence>
<dbReference type="Proteomes" id="UP000253551">
    <property type="component" value="Unassembled WGS sequence"/>
</dbReference>
<name>A0A367IN37_RHIST</name>
<dbReference type="OrthoDB" id="2265729at2759"/>
<dbReference type="STRING" id="4846.A0A367IN37"/>
<keyword evidence="3" id="KW-0808">Transferase</keyword>
<dbReference type="GO" id="GO:0005524">
    <property type="term" value="F:ATP binding"/>
    <property type="evidence" value="ECO:0007669"/>
    <property type="project" value="InterPro"/>
</dbReference>
<gene>
    <name evidence="3" type="primary">CSNK1D</name>
    <name evidence="3" type="ORF">CU098_004713</name>
</gene>
<sequence>MLGIQLIDRVETLHNAGFVHRDIKPDNLAMGLDDESSTLYMLDLGLGKRYMQGNRHISMRHDKSLTGTARYASMNSHRGYELSRRDDMESIAYVLIYMLRGNLPWQGFHTNCELTKYRQIYQSKKQTSMQSLCRGFEPEIGEFLEYTRKLEFEEKPDYEGWRQKFRAVMERKKYDFDYIYCWTLPTDKAYRDKEEAKAKAQAEAKRLREMRARKLAAEKRRRDKLKKRRVWAPNYNDNIFPSKMPLDQRRALVLQQMQRGPLQDGGTPQPIPLQEFSPFFPAYQPVQFPVLFDQPPTNLQPGSFFLF</sequence>
<keyword evidence="4" id="KW-1185">Reference proteome</keyword>
<reference evidence="3 4" key="1">
    <citation type="journal article" date="2018" name="G3 (Bethesda)">
        <title>Phylogenetic and Phylogenomic Definition of Rhizopus Species.</title>
        <authorList>
            <person name="Gryganskyi A.P."/>
            <person name="Golan J."/>
            <person name="Dolatabadi S."/>
            <person name="Mondo S."/>
            <person name="Robb S."/>
            <person name="Idnurm A."/>
            <person name="Muszewska A."/>
            <person name="Steczkiewicz K."/>
            <person name="Masonjones S."/>
            <person name="Liao H.L."/>
            <person name="Gajdeczka M.T."/>
            <person name="Anike F."/>
            <person name="Vuek A."/>
            <person name="Anishchenko I.M."/>
            <person name="Voigt K."/>
            <person name="de Hoog G.S."/>
            <person name="Smith M.E."/>
            <person name="Heitman J."/>
            <person name="Vilgalys R."/>
            <person name="Stajich J.E."/>
        </authorList>
    </citation>
    <scope>NUCLEOTIDE SEQUENCE [LARGE SCALE GENOMIC DNA]</scope>
    <source>
        <strain evidence="3 4">LSU 92-RS-03</strain>
    </source>
</reference>
<dbReference type="Pfam" id="PF00069">
    <property type="entry name" value="Pkinase"/>
    <property type="match status" value="1"/>
</dbReference>
<evidence type="ECO:0000313" key="3">
    <source>
        <dbReference type="EMBL" id="RCH79085.1"/>
    </source>
</evidence>
<evidence type="ECO:0000256" key="1">
    <source>
        <dbReference type="SAM" id="Coils"/>
    </source>
</evidence>
<keyword evidence="1" id="KW-0175">Coiled coil</keyword>
<proteinExistence type="predicted"/>
<evidence type="ECO:0000259" key="2">
    <source>
        <dbReference type="PROSITE" id="PS50011"/>
    </source>
</evidence>
<dbReference type="EMBL" id="PJQM01006796">
    <property type="protein sequence ID" value="RCH79085.1"/>
    <property type="molecule type" value="Genomic_DNA"/>
</dbReference>
<feature type="domain" description="Protein kinase" evidence="2">
    <location>
        <begin position="1"/>
        <end position="169"/>
    </location>
</feature>
<dbReference type="PANTHER" id="PTHR11909">
    <property type="entry name" value="CASEIN KINASE-RELATED"/>
    <property type="match status" value="1"/>
</dbReference>
<dbReference type="SUPFAM" id="SSF56112">
    <property type="entry name" value="Protein kinase-like (PK-like)"/>
    <property type="match status" value="1"/>
</dbReference>
<organism evidence="3 4">
    <name type="scientific">Rhizopus stolonifer</name>
    <name type="common">Rhizopus nigricans</name>
    <dbReference type="NCBI Taxonomy" id="4846"/>
    <lineage>
        <taxon>Eukaryota</taxon>
        <taxon>Fungi</taxon>
        <taxon>Fungi incertae sedis</taxon>
        <taxon>Mucoromycota</taxon>
        <taxon>Mucoromycotina</taxon>
        <taxon>Mucoromycetes</taxon>
        <taxon>Mucorales</taxon>
        <taxon>Mucorineae</taxon>
        <taxon>Rhizopodaceae</taxon>
        <taxon>Rhizopus</taxon>
    </lineage>
</organism>
<dbReference type="Gene3D" id="1.10.510.10">
    <property type="entry name" value="Transferase(Phosphotransferase) domain 1"/>
    <property type="match status" value="1"/>
</dbReference>
<protein>
    <submittedName>
        <fullName evidence="3">Casein kinase I isoform delta</fullName>
    </submittedName>
</protein>
<dbReference type="InterPro" id="IPR000719">
    <property type="entry name" value="Prot_kinase_dom"/>
</dbReference>
<dbReference type="GO" id="GO:0004672">
    <property type="term" value="F:protein kinase activity"/>
    <property type="evidence" value="ECO:0007669"/>
    <property type="project" value="InterPro"/>
</dbReference>
<dbReference type="AlphaFoldDB" id="A0A367IN37"/>
<feature type="coiled-coil region" evidence="1">
    <location>
        <begin position="190"/>
        <end position="220"/>
    </location>
</feature>